<reference evidence="3" key="1">
    <citation type="journal article" date="2021" name="Elife">
        <title>Highly contiguous assemblies of 101 drosophilid genomes.</title>
        <authorList>
            <person name="Kim B.Y."/>
            <person name="Wang J.R."/>
            <person name="Miller D.E."/>
            <person name="Barmina O."/>
            <person name="Delaney E."/>
            <person name="Thompson A."/>
            <person name="Comeault A.A."/>
            <person name="Peede D."/>
            <person name="D'Agostino E.R."/>
            <person name="Pelaez J."/>
            <person name="Aguilar J.M."/>
            <person name="Haji D."/>
            <person name="Matsunaga T."/>
            <person name="Armstrong E.E."/>
            <person name="Zych M."/>
            <person name="Ogawa Y."/>
            <person name="Stamenkovic-Radak M."/>
            <person name="Jelic M."/>
            <person name="Veselinovic M.S."/>
            <person name="Tanaskovic M."/>
            <person name="Eric P."/>
            <person name="Gao J.J."/>
            <person name="Katoh T.K."/>
            <person name="Toda M.J."/>
            <person name="Watabe H."/>
            <person name="Watada M."/>
            <person name="Davis J.S."/>
            <person name="Moyle L.C."/>
            <person name="Manoli G."/>
            <person name="Bertolini E."/>
            <person name="Kostal V."/>
            <person name="Hawley R.S."/>
            <person name="Takahashi A."/>
            <person name="Jones C.D."/>
            <person name="Price D.K."/>
            <person name="Whiteman N."/>
            <person name="Kopp A."/>
            <person name="Matute D.R."/>
            <person name="Petrov D.A."/>
        </authorList>
    </citation>
    <scope>NUCLEOTIDE SEQUENCE [LARGE SCALE GENOMIC DNA]</scope>
</reference>
<organism evidence="4">
    <name type="scientific">Drosophila rhopaloa</name>
    <name type="common">Fruit fly</name>
    <dbReference type="NCBI Taxonomy" id="1041015"/>
    <lineage>
        <taxon>Eukaryota</taxon>
        <taxon>Metazoa</taxon>
        <taxon>Ecdysozoa</taxon>
        <taxon>Arthropoda</taxon>
        <taxon>Hexapoda</taxon>
        <taxon>Insecta</taxon>
        <taxon>Pterygota</taxon>
        <taxon>Neoptera</taxon>
        <taxon>Endopterygota</taxon>
        <taxon>Diptera</taxon>
        <taxon>Brachycera</taxon>
        <taxon>Muscomorpha</taxon>
        <taxon>Ephydroidea</taxon>
        <taxon>Drosophilidae</taxon>
        <taxon>Drosophila</taxon>
        <taxon>Sophophora</taxon>
    </lineage>
</organism>
<evidence type="ECO:0000313" key="2">
    <source>
        <dbReference type="EnsemblMetazoa" id="XP_016980553.1"/>
    </source>
</evidence>
<reference evidence="2" key="3">
    <citation type="submission" date="2025-05" db="UniProtKB">
        <authorList>
            <consortium name="EnsemblMetazoa"/>
        </authorList>
    </citation>
    <scope>IDENTIFICATION</scope>
</reference>
<protein>
    <submittedName>
        <fullName evidence="4">Uncharacterized protein LOC108045673</fullName>
    </submittedName>
</protein>
<dbReference type="EnsemblMetazoa" id="XM_017125064.2">
    <property type="protein sequence ID" value="XP_016980553.1"/>
    <property type="gene ID" value="LOC108045673"/>
</dbReference>
<dbReference type="OrthoDB" id="446723at2759"/>
<dbReference type="Proteomes" id="UP001652680">
    <property type="component" value="Unassembled WGS sequence"/>
</dbReference>
<gene>
    <name evidence="4" type="primary">LOC108045673</name>
    <name evidence="2" type="synonym">108045673</name>
</gene>
<feature type="region of interest" description="Disordered" evidence="1">
    <location>
        <begin position="87"/>
        <end position="109"/>
    </location>
</feature>
<evidence type="ECO:0000256" key="1">
    <source>
        <dbReference type="SAM" id="MobiDB-lite"/>
    </source>
</evidence>
<evidence type="ECO:0000313" key="3">
    <source>
        <dbReference type="Proteomes" id="UP001652680"/>
    </source>
</evidence>
<sequence length="539" mass="60304">MKSNGFFVSRLKQPNIAPTLPVLSPHSPMNANIYLNSQHTQLSGRYLNNKVSQQIDADSIKRVASNRSLKDSQNVLSISSTITCNCEKSHKSNGSDSETNEESKIKLKSDTGNKLASISKFKDPKQSITTEKNNALDDSTKGCLQLKTALGKDKRALSPRLTLHKSGFQQAIIISDESEITKSPRLASQKTGQLSSNSDNQFYRQLNHKISKSEQTSPNNVEIDKANFLYDTNNRSTGCLVYPSDPWIKNSHIKNRLSPKAEKYLNMHHNIDPWVKRQTSVPVEVSRLPKKNIYREKSLSSINTKLVATRTEKAKCVKPQLKHSKTELDDDQVFLNEPGLLFAPFSPQYRNTSHKIWSLDQPSNDLKGNIQSKSASFLPDKVKELSSPLPNHVRKSVYQNNSNLLCPNDQARSLLQVEQLHSRHSSISIPAQSKEELPLNIRRLSEQIREPPLEKNISMSLSDRNVSKIPPSDGVGETRLVGPHKTNKLQVSRDAAVQSASHLEDFISGKRAPKDSTTVNNVNPFTSTYKPDPLLETTC</sequence>
<evidence type="ECO:0000313" key="4">
    <source>
        <dbReference type="RefSeq" id="XP_016980553.1"/>
    </source>
</evidence>
<dbReference type="GeneID" id="108045673"/>
<feature type="compositionally biased region" description="Polar residues" evidence="1">
    <location>
        <begin position="87"/>
        <end position="97"/>
    </location>
</feature>
<reference evidence="4" key="2">
    <citation type="submission" date="2025-04" db="UniProtKB">
        <authorList>
            <consortium name="RefSeq"/>
        </authorList>
    </citation>
    <scope>IDENTIFICATION</scope>
</reference>
<accession>A0A6P4EZH8</accession>
<proteinExistence type="predicted"/>
<name>A0A6P4EZH8_DRORH</name>
<dbReference type="RefSeq" id="XP_016980553.1">
    <property type="nucleotide sequence ID" value="XM_017125064.1"/>
</dbReference>
<keyword evidence="3" id="KW-1185">Reference proteome</keyword>
<dbReference type="AlphaFoldDB" id="A0A6P4EZH8"/>